<gene>
    <name evidence="2" type="ORF">L833_4734</name>
</gene>
<evidence type="ECO:0000313" key="3">
    <source>
        <dbReference type="Proteomes" id="UP000018502"/>
    </source>
</evidence>
<feature type="compositionally biased region" description="Gly residues" evidence="1">
    <location>
        <begin position="158"/>
        <end position="167"/>
    </location>
</feature>
<dbReference type="AlphaFoldDB" id="A0A829M285"/>
<name>A0A829M285_9MYCO</name>
<reference evidence="2 3" key="1">
    <citation type="journal article" date="2014" name="Emerg. Infect. Dis.">
        <title>High-level Relatedness among Mycobacterium abscessus subsp. massiliense Strains from Widely Separated Outbreaks.</title>
        <authorList>
            <person name="Tettelin H."/>
            <person name="Davidson R.M."/>
            <person name="Agrawal S."/>
            <person name="Aitken M.L."/>
            <person name="Shallom S."/>
            <person name="Hasan N.A."/>
            <person name="Strong M."/>
            <person name="Nogueira de Moura V.C."/>
            <person name="De Groote M.A."/>
            <person name="Duarte R.S."/>
            <person name="Hine E."/>
            <person name="Parankush S."/>
            <person name="Su Q."/>
            <person name="Daugherty S.C."/>
            <person name="Fraser C.M."/>
            <person name="Brown-Elliott B.A."/>
            <person name="Wallace R.J.Jr."/>
            <person name="Holland S.M."/>
            <person name="Sampaio E.P."/>
            <person name="Olivier K.N."/>
            <person name="Jackson M."/>
            <person name="Zelazny A.M."/>
        </authorList>
    </citation>
    <scope>NUCLEOTIDE SEQUENCE [LARGE SCALE GENOMIC DNA]</scope>
    <source>
        <strain evidence="2 3">MAB_091912_2446</strain>
    </source>
</reference>
<protein>
    <recommendedName>
        <fullName evidence="4">Gp32 protein</fullName>
    </recommendedName>
</protein>
<evidence type="ECO:0000313" key="2">
    <source>
        <dbReference type="EMBL" id="ESV62329.1"/>
    </source>
</evidence>
<dbReference type="Proteomes" id="UP000018502">
    <property type="component" value="Unassembled WGS sequence"/>
</dbReference>
<sequence length="167" mass="18963">MTAEDIRRHVVNAVDAREQASEGRYSFLRSEFRRAKPTPEHPSGEEFEIPHKDLFDNDQQDRWDDLQDQIRQYDREPDVLAPNGTLISKGNLIYPHHLGGERVKPSWPERLAIVLWGKEGAARAKAGGINFNEIELVWAKQKYEMDERLKNDSKSASSGGGVAPTPN</sequence>
<evidence type="ECO:0008006" key="4">
    <source>
        <dbReference type="Google" id="ProtNLM"/>
    </source>
</evidence>
<proteinExistence type="predicted"/>
<accession>A0A829M285</accession>
<comment type="caution">
    <text evidence="2">The sequence shown here is derived from an EMBL/GenBank/DDBJ whole genome shotgun (WGS) entry which is preliminary data.</text>
</comment>
<organism evidence="2 3">
    <name type="scientific">Mycobacteroides abscessus MAB_091912_2446</name>
    <dbReference type="NCBI Taxonomy" id="1335414"/>
    <lineage>
        <taxon>Bacteria</taxon>
        <taxon>Bacillati</taxon>
        <taxon>Actinomycetota</taxon>
        <taxon>Actinomycetes</taxon>
        <taxon>Mycobacteriales</taxon>
        <taxon>Mycobacteriaceae</taxon>
        <taxon>Mycobacteroides</taxon>
        <taxon>Mycobacteroides abscessus</taxon>
    </lineage>
</organism>
<dbReference type="EMBL" id="AYTF01000002">
    <property type="protein sequence ID" value="ESV62329.1"/>
    <property type="molecule type" value="Genomic_DNA"/>
</dbReference>
<feature type="region of interest" description="Disordered" evidence="1">
    <location>
        <begin position="148"/>
        <end position="167"/>
    </location>
</feature>
<evidence type="ECO:0000256" key="1">
    <source>
        <dbReference type="SAM" id="MobiDB-lite"/>
    </source>
</evidence>